<dbReference type="InterPro" id="IPR004869">
    <property type="entry name" value="MMPL_dom"/>
</dbReference>
<keyword evidence="6 8" id="KW-0472">Membrane</keyword>
<protein>
    <submittedName>
        <fullName evidence="10">Drug exporter of the RND superfamily</fullName>
    </submittedName>
</protein>
<evidence type="ECO:0000256" key="6">
    <source>
        <dbReference type="ARBA" id="ARBA00023136"/>
    </source>
</evidence>
<feature type="transmembrane region" description="Helical" evidence="8">
    <location>
        <begin position="304"/>
        <end position="327"/>
    </location>
</feature>
<evidence type="ECO:0000256" key="2">
    <source>
        <dbReference type="ARBA" id="ARBA00010157"/>
    </source>
</evidence>
<comment type="subcellular location">
    <subcellularLocation>
        <location evidence="1">Cell membrane</location>
        <topology evidence="1">Multi-pass membrane protein</topology>
    </subcellularLocation>
</comment>
<feature type="transmembrane region" description="Helical" evidence="8">
    <location>
        <begin position="524"/>
        <end position="546"/>
    </location>
</feature>
<feature type="domain" description="SSD" evidence="9">
    <location>
        <begin position="197"/>
        <end position="329"/>
    </location>
</feature>
<feature type="transmembrane region" description="Helical" evidence="8">
    <location>
        <begin position="639"/>
        <end position="659"/>
    </location>
</feature>
<dbReference type="InterPro" id="IPR050545">
    <property type="entry name" value="Mycobact_MmpL"/>
</dbReference>
<evidence type="ECO:0000256" key="7">
    <source>
        <dbReference type="SAM" id="MobiDB-lite"/>
    </source>
</evidence>
<feature type="transmembrane region" description="Helical" evidence="8">
    <location>
        <begin position="592"/>
        <end position="612"/>
    </location>
</feature>
<organism evidence="10 11">
    <name type="scientific">Goodfellowiella coeruleoviolacea</name>
    <dbReference type="NCBI Taxonomy" id="334858"/>
    <lineage>
        <taxon>Bacteria</taxon>
        <taxon>Bacillati</taxon>
        <taxon>Actinomycetota</taxon>
        <taxon>Actinomycetes</taxon>
        <taxon>Pseudonocardiales</taxon>
        <taxon>Pseudonocardiaceae</taxon>
        <taxon>Goodfellowiella</taxon>
    </lineage>
</organism>
<feature type="transmembrane region" description="Helical" evidence="8">
    <location>
        <begin position="279"/>
        <end position="298"/>
    </location>
</feature>
<evidence type="ECO:0000313" key="11">
    <source>
        <dbReference type="Proteomes" id="UP001206128"/>
    </source>
</evidence>
<dbReference type="PANTHER" id="PTHR33406">
    <property type="entry name" value="MEMBRANE PROTEIN MJ1562-RELATED"/>
    <property type="match status" value="1"/>
</dbReference>
<feature type="transmembrane region" description="Helical" evidence="8">
    <location>
        <begin position="371"/>
        <end position="394"/>
    </location>
</feature>
<dbReference type="GO" id="GO:0005886">
    <property type="term" value="C:plasma membrane"/>
    <property type="evidence" value="ECO:0007669"/>
    <property type="project" value="UniProtKB-SubCell"/>
</dbReference>
<evidence type="ECO:0000256" key="4">
    <source>
        <dbReference type="ARBA" id="ARBA00022692"/>
    </source>
</evidence>
<sequence>MFASIGRLTARHRWWVVVATLLFVVLGGAWGAGAFGAFTGGAGFDDPGAESTHADHLVDGPLGRHVTDAVVLYESDTSTVDDPAFADAVQQAVAKVPGDGIARIESYWSTGDAAFISTDRHATYVGIQFTSGDDYERVEALNEIKDELTAPGLTVRFGGLTAMTQQVNAQVSQDILLAEVISLPILVLLLIVIFRSAVAAALPLVVGIVVAVGSLAVLRVVGYFTDLSTFSVQVVTILGLGLAIDYALFMVNRFREELGRGLTVDAAIQRTMATAGRTVAFSGLTVAVSLACLIVFPSRFLLSMGYAGVATVLFAVISSLVLLPALLRFAGRRVNSLRIPLPRLPRTALVAADETKGRWYRTAHAVMRRPVASTVGIVVVLVALGVPFLGVNWARPGDWVLPVEADARVVTNIMSTDFVADPAKKVTVVVEMPGPADTAQAQTRLAEYAQRLDAVAGVNGAEVTGTYQNQARLTLGYAMDPQSREARTMVEDLRAQAPPPDSRASVTGMPASRVDIVNMVTERLPWMAVFVAVVSFVVLFLAFGSVTLPLKSVLMNLLSLSASFGAIKLIFQDGYLSGLLDFVPVGAVDVDFPILIVAIAFGLSMDYEVFLLSRVREQWVASGDVVESVALGTQRTAKIITSAALLLVVVVGGFLTSGITFMKMVGVGLVIAILVDATIVRGLLVPATMRLMGKWAWWSPAPLARWWSRHGMPEPPHDPTSTRRGAQPHDPALESANA</sequence>
<keyword evidence="3" id="KW-1003">Cell membrane</keyword>
<dbReference type="PROSITE" id="PS50156">
    <property type="entry name" value="SSD"/>
    <property type="match status" value="1"/>
</dbReference>
<reference evidence="10" key="1">
    <citation type="submission" date="2022-06" db="EMBL/GenBank/DDBJ databases">
        <title>Genomic Encyclopedia of Archaeal and Bacterial Type Strains, Phase II (KMG-II): from individual species to whole genera.</title>
        <authorList>
            <person name="Goeker M."/>
        </authorList>
    </citation>
    <scope>NUCLEOTIDE SEQUENCE</scope>
    <source>
        <strain evidence="10">DSM 43935</strain>
    </source>
</reference>
<accession>A0AAE3GB10</accession>
<dbReference type="SUPFAM" id="SSF82866">
    <property type="entry name" value="Multidrug efflux transporter AcrB transmembrane domain"/>
    <property type="match status" value="2"/>
</dbReference>
<dbReference type="Gene3D" id="1.20.1640.10">
    <property type="entry name" value="Multidrug efflux transporter AcrB transmembrane domain"/>
    <property type="match status" value="2"/>
</dbReference>
<feature type="transmembrane region" description="Helical" evidence="8">
    <location>
        <begin position="175"/>
        <end position="194"/>
    </location>
</feature>
<dbReference type="AlphaFoldDB" id="A0AAE3GB10"/>
<feature type="transmembrane region" description="Helical" evidence="8">
    <location>
        <begin position="201"/>
        <end position="224"/>
    </location>
</feature>
<evidence type="ECO:0000259" key="9">
    <source>
        <dbReference type="PROSITE" id="PS50156"/>
    </source>
</evidence>
<evidence type="ECO:0000256" key="8">
    <source>
        <dbReference type="SAM" id="Phobius"/>
    </source>
</evidence>
<dbReference type="Pfam" id="PF03176">
    <property type="entry name" value="MMPL"/>
    <property type="match status" value="2"/>
</dbReference>
<evidence type="ECO:0000256" key="3">
    <source>
        <dbReference type="ARBA" id="ARBA00022475"/>
    </source>
</evidence>
<feature type="region of interest" description="Disordered" evidence="7">
    <location>
        <begin position="713"/>
        <end position="738"/>
    </location>
</feature>
<comment type="similarity">
    <text evidence="2">Belongs to the resistance-nodulation-cell division (RND) (TC 2.A.6) family. MmpL subfamily.</text>
</comment>
<evidence type="ECO:0000313" key="10">
    <source>
        <dbReference type="EMBL" id="MCP2164109.1"/>
    </source>
</evidence>
<gene>
    <name evidence="10" type="ORF">LX83_000949</name>
</gene>
<keyword evidence="4 8" id="KW-0812">Transmembrane</keyword>
<feature type="transmembrane region" description="Helical" evidence="8">
    <location>
        <begin position="553"/>
        <end position="572"/>
    </location>
</feature>
<keyword evidence="5 8" id="KW-1133">Transmembrane helix</keyword>
<dbReference type="InterPro" id="IPR000731">
    <property type="entry name" value="SSD"/>
</dbReference>
<dbReference type="Proteomes" id="UP001206128">
    <property type="component" value="Unassembled WGS sequence"/>
</dbReference>
<name>A0AAE3GB10_9PSEU</name>
<feature type="transmembrane region" description="Helical" evidence="8">
    <location>
        <begin position="230"/>
        <end position="251"/>
    </location>
</feature>
<evidence type="ECO:0000256" key="5">
    <source>
        <dbReference type="ARBA" id="ARBA00022989"/>
    </source>
</evidence>
<feature type="transmembrane region" description="Helical" evidence="8">
    <location>
        <begin position="665"/>
        <end position="684"/>
    </location>
</feature>
<proteinExistence type="inferred from homology"/>
<evidence type="ECO:0000256" key="1">
    <source>
        <dbReference type="ARBA" id="ARBA00004651"/>
    </source>
</evidence>
<dbReference type="EMBL" id="JAMTCK010000002">
    <property type="protein sequence ID" value="MCP2164109.1"/>
    <property type="molecule type" value="Genomic_DNA"/>
</dbReference>
<dbReference type="PANTHER" id="PTHR33406:SF11">
    <property type="entry name" value="MEMBRANE PROTEIN SCO6666-RELATED"/>
    <property type="match status" value="1"/>
</dbReference>
<comment type="caution">
    <text evidence="10">The sequence shown here is derived from an EMBL/GenBank/DDBJ whole genome shotgun (WGS) entry which is preliminary data.</text>
</comment>
<keyword evidence="11" id="KW-1185">Reference proteome</keyword>